<protein>
    <submittedName>
        <fullName evidence="1">Uncharacterized protein</fullName>
    </submittedName>
</protein>
<dbReference type="EMBL" id="QVME01000011">
    <property type="protein sequence ID" value="RGE65712.1"/>
    <property type="molecule type" value="Genomic_DNA"/>
</dbReference>
<gene>
    <name evidence="1" type="ORF">DXC40_15780</name>
</gene>
<name>A0A3E3IF96_9FIRM</name>
<reference evidence="1 2" key="1">
    <citation type="submission" date="2018-08" db="EMBL/GenBank/DDBJ databases">
        <title>A genome reference for cultivated species of the human gut microbiota.</title>
        <authorList>
            <person name="Zou Y."/>
            <person name="Xue W."/>
            <person name="Luo G."/>
        </authorList>
    </citation>
    <scope>NUCLEOTIDE SEQUENCE [LARGE SCALE GENOMIC DNA]</scope>
    <source>
        <strain evidence="1 2">TF05-12AC</strain>
    </source>
</reference>
<dbReference type="Proteomes" id="UP000260828">
    <property type="component" value="Unassembled WGS sequence"/>
</dbReference>
<evidence type="ECO:0000313" key="2">
    <source>
        <dbReference type="Proteomes" id="UP000260828"/>
    </source>
</evidence>
<comment type="caution">
    <text evidence="1">The sequence shown here is derived from an EMBL/GenBank/DDBJ whole genome shotgun (WGS) entry which is preliminary data.</text>
</comment>
<proteinExistence type="predicted"/>
<accession>A0A3E3IF96</accession>
<sequence>MPSGSPLARQPPFDGQLYHAASRTWDNNRRAVIIPVYARRLRRLRGNRLLMGNYTMPLRGHGIITAERLLYRFMPGGSAACAATAF</sequence>
<dbReference type="AlphaFoldDB" id="A0A3E3IF96"/>
<organism evidence="1 2">
    <name type="scientific">Anaerotruncus colihominis</name>
    <dbReference type="NCBI Taxonomy" id="169435"/>
    <lineage>
        <taxon>Bacteria</taxon>
        <taxon>Bacillati</taxon>
        <taxon>Bacillota</taxon>
        <taxon>Clostridia</taxon>
        <taxon>Eubacteriales</taxon>
        <taxon>Oscillospiraceae</taxon>
        <taxon>Anaerotruncus</taxon>
    </lineage>
</organism>
<evidence type="ECO:0000313" key="1">
    <source>
        <dbReference type="EMBL" id="RGE65712.1"/>
    </source>
</evidence>